<name>A0ABY4CSW9_9BACT</name>
<reference evidence="3 4" key="1">
    <citation type="submission" date="2022-03" db="EMBL/GenBank/DDBJ databases">
        <title>Hymenobactersp. isolated from the air.</title>
        <authorList>
            <person name="Won M."/>
            <person name="Kwon S.-W."/>
        </authorList>
    </citation>
    <scope>NUCLEOTIDE SEQUENCE [LARGE SCALE GENOMIC DNA]</scope>
    <source>
        <strain evidence="3 4">KACC 21982</strain>
    </source>
</reference>
<gene>
    <name evidence="3" type="ORF">MTX78_14600</name>
</gene>
<organism evidence="3 4">
    <name type="scientific">Hymenobacter tibetensis</name>
    <dbReference type="NCBI Taxonomy" id="497967"/>
    <lineage>
        <taxon>Bacteria</taxon>
        <taxon>Pseudomonadati</taxon>
        <taxon>Bacteroidota</taxon>
        <taxon>Cytophagia</taxon>
        <taxon>Cytophagales</taxon>
        <taxon>Hymenobacteraceae</taxon>
        <taxon>Hymenobacter</taxon>
    </lineage>
</organism>
<evidence type="ECO:0000313" key="4">
    <source>
        <dbReference type="Proteomes" id="UP000831113"/>
    </source>
</evidence>
<keyword evidence="4" id="KW-1185">Reference proteome</keyword>
<sequence>MRLVCQSTVEPVFGSLLQHYGLRQVNTRSRASAHKTMLLAAMAYNLRKASHISVPTAGRSRRRPAQAPGTASNWFFQP</sequence>
<dbReference type="EMBL" id="CP094669">
    <property type="protein sequence ID" value="UOG73353.1"/>
    <property type="molecule type" value="Genomic_DNA"/>
</dbReference>
<evidence type="ECO:0000256" key="1">
    <source>
        <dbReference type="SAM" id="MobiDB-lite"/>
    </source>
</evidence>
<evidence type="ECO:0000259" key="2">
    <source>
        <dbReference type="Pfam" id="PF01609"/>
    </source>
</evidence>
<evidence type="ECO:0000313" key="3">
    <source>
        <dbReference type="EMBL" id="UOG73353.1"/>
    </source>
</evidence>
<protein>
    <submittedName>
        <fullName evidence="3">Transposase</fullName>
    </submittedName>
</protein>
<accession>A0ABY4CSW9</accession>
<dbReference type="Pfam" id="PF01609">
    <property type="entry name" value="DDE_Tnp_1"/>
    <property type="match status" value="1"/>
</dbReference>
<dbReference type="RefSeq" id="WP_243795659.1">
    <property type="nucleotide sequence ID" value="NZ_CP094669.1"/>
</dbReference>
<dbReference type="Proteomes" id="UP000831113">
    <property type="component" value="Chromosome"/>
</dbReference>
<feature type="region of interest" description="Disordered" evidence="1">
    <location>
        <begin position="54"/>
        <end position="78"/>
    </location>
</feature>
<feature type="compositionally biased region" description="Polar residues" evidence="1">
    <location>
        <begin position="69"/>
        <end position="78"/>
    </location>
</feature>
<feature type="domain" description="Transposase IS4-like" evidence="2">
    <location>
        <begin position="7"/>
        <end position="46"/>
    </location>
</feature>
<dbReference type="InterPro" id="IPR002559">
    <property type="entry name" value="Transposase_11"/>
</dbReference>
<proteinExistence type="predicted"/>